<dbReference type="Pfam" id="PF11769">
    <property type="entry name" value="DUF3313"/>
    <property type="match status" value="1"/>
</dbReference>
<evidence type="ECO:0000313" key="1">
    <source>
        <dbReference type="EMBL" id="SEM76268.1"/>
    </source>
</evidence>
<keyword evidence="2" id="KW-1185">Reference proteome</keyword>
<reference evidence="1 2" key="1">
    <citation type="submission" date="2016-10" db="EMBL/GenBank/DDBJ databases">
        <authorList>
            <person name="de Groot N.N."/>
        </authorList>
    </citation>
    <scope>NUCLEOTIDE SEQUENCE [LARGE SCALE GENOMIC DNA]</scope>
    <source>
        <strain evidence="1 2">DSM 8423</strain>
    </source>
</reference>
<dbReference type="InterPro" id="IPR021747">
    <property type="entry name" value="DUF3313"/>
</dbReference>
<gene>
    <name evidence="1" type="ORF">SAMN04489760_1442</name>
</gene>
<proteinExistence type="predicted"/>
<dbReference type="AlphaFoldDB" id="A0A1H8B2A8"/>
<organism evidence="1 2">
    <name type="scientific">Syntrophus gentianae</name>
    <dbReference type="NCBI Taxonomy" id="43775"/>
    <lineage>
        <taxon>Bacteria</taxon>
        <taxon>Pseudomonadati</taxon>
        <taxon>Thermodesulfobacteriota</taxon>
        <taxon>Syntrophia</taxon>
        <taxon>Syntrophales</taxon>
        <taxon>Syntrophaceae</taxon>
        <taxon>Syntrophus</taxon>
    </lineage>
</organism>
<name>A0A1H8B2A8_9BACT</name>
<sequence>METHPQDDRALLYVNNNAPKKTYLKFIVEPVRIYEGADHGFGDISIDDRRMMEAFTYNEMIRVISEKYTIVDTPGPDAMRIKLILVGLEETNTVMRGLTYGNPMEFAINVGSAKKDTSWARSH</sequence>
<accession>A0A1H8B2A8</accession>
<dbReference type="EMBL" id="FOBS01000044">
    <property type="protein sequence ID" value="SEM76268.1"/>
    <property type="molecule type" value="Genomic_DNA"/>
</dbReference>
<evidence type="ECO:0000313" key="2">
    <source>
        <dbReference type="Proteomes" id="UP000198744"/>
    </source>
</evidence>
<dbReference type="Proteomes" id="UP000198744">
    <property type="component" value="Unassembled WGS sequence"/>
</dbReference>
<dbReference type="RefSeq" id="WP_175476634.1">
    <property type="nucleotide sequence ID" value="NZ_FOBS01000044.1"/>
</dbReference>
<protein>
    <submittedName>
        <fullName evidence="1">Uncharacterized protein</fullName>
    </submittedName>
</protein>